<dbReference type="AlphaFoldDB" id="A0A4Q9FP54"/>
<protein>
    <recommendedName>
        <fullName evidence="4">Beta-carotene 15,15'-monooxygenase</fullName>
    </recommendedName>
</protein>
<comment type="caution">
    <text evidence="2">The sequence shown here is derived from an EMBL/GenBank/DDBJ whole genome shotgun (WGS) entry which is preliminary data.</text>
</comment>
<keyword evidence="1" id="KW-1133">Transmembrane helix</keyword>
<accession>A0A4Q9FP54</accession>
<proteinExistence type="predicted"/>
<evidence type="ECO:0000313" key="2">
    <source>
        <dbReference type="EMBL" id="TBN14439.1"/>
    </source>
</evidence>
<feature type="transmembrane region" description="Helical" evidence="1">
    <location>
        <begin position="38"/>
        <end position="58"/>
    </location>
</feature>
<evidence type="ECO:0000256" key="1">
    <source>
        <dbReference type="SAM" id="Phobius"/>
    </source>
</evidence>
<organism evidence="2 3">
    <name type="scientific">Hyunsoonleella pacifica</name>
    <dbReference type="NCBI Taxonomy" id="1080224"/>
    <lineage>
        <taxon>Bacteria</taxon>
        <taxon>Pseudomonadati</taxon>
        <taxon>Bacteroidota</taxon>
        <taxon>Flavobacteriia</taxon>
        <taxon>Flavobacteriales</taxon>
        <taxon>Flavobacteriaceae</taxon>
    </lineage>
</organism>
<reference evidence="2 3" key="1">
    <citation type="journal article" date="2015" name="Int. J. Syst. Evol. Microbiol.">
        <title>Hyunsoonleella pacifica sp. nov., isolated from seawater of South Pacific Gyre.</title>
        <authorList>
            <person name="Gao X."/>
            <person name="Zhang Z."/>
            <person name="Dai X."/>
            <person name="Zhang X.H."/>
        </authorList>
    </citation>
    <scope>NUCLEOTIDE SEQUENCE [LARGE SCALE GENOMIC DNA]</scope>
    <source>
        <strain evidence="2 3">SW033</strain>
    </source>
</reference>
<gene>
    <name evidence="2" type="ORF">EYD46_12765</name>
</gene>
<evidence type="ECO:0000313" key="3">
    <source>
        <dbReference type="Proteomes" id="UP000292372"/>
    </source>
</evidence>
<keyword evidence="3" id="KW-1185">Reference proteome</keyword>
<evidence type="ECO:0008006" key="4">
    <source>
        <dbReference type="Google" id="ProtNLM"/>
    </source>
</evidence>
<sequence>MNSYEVLRDKIRNAPELNFGDILNEAIELFKKVWLKGFLVILIIAIAGVCLNFIFQAIGLAVDPSILMEGITIDSLTKFYSQSALYGLPQTILASTLMIVMLAGFYRMCKQEVQGETYNDDYFYYFKKEYFSKALMLGIVYALIQALAQALLLIPYIYVFVPLSYFSIIFANNPDLSETEIIKLSFALGNKKWLISFGSMFVCGILGMLGAIACIVGVVLTVSIMYLPVFLIYKGVLGFDNRNEIDLIGTNQREDSF</sequence>
<dbReference type="RefSeq" id="WP_130937560.1">
    <property type="nucleotide sequence ID" value="NZ_BMEE01000002.1"/>
</dbReference>
<keyword evidence="1" id="KW-0472">Membrane</keyword>
<dbReference type="Proteomes" id="UP000292372">
    <property type="component" value="Unassembled WGS sequence"/>
</dbReference>
<dbReference type="EMBL" id="SIRS01000005">
    <property type="protein sequence ID" value="TBN14439.1"/>
    <property type="molecule type" value="Genomic_DNA"/>
</dbReference>
<name>A0A4Q9FP54_9FLAO</name>
<dbReference type="OrthoDB" id="1365379at2"/>
<feature type="transmembrane region" description="Helical" evidence="1">
    <location>
        <begin position="193"/>
        <end position="226"/>
    </location>
</feature>
<feature type="transmembrane region" description="Helical" evidence="1">
    <location>
        <begin position="84"/>
        <end position="109"/>
    </location>
</feature>
<keyword evidence="1" id="KW-0812">Transmembrane</keyword>